<reference evidence="3" key="1">
    <citation type="journal article" date="2020" name="Nat. Commun.">
        <title>Large-scale genome sequencing of mycorrhizal fungi provides insights into the early evolution of symbiotic traits.</title>
        <authorList>
            <person name="Miyauchi S."/>
            <person name="Kiss E."/>
            <person name="Kuo A."/>
            <person name="Drula E."/>
            <person name="Kohler A."/>
            <person name="Sanchez-Garcia M."/>
            <person name="Morin E."/>
            <person name="Andreopoulos B."/>
            <person name="Barry K.W."/>
            <person name="Bonito G."/>
            <person name="Buee M."/>
            <person name="Carver A."/>
            <person name="Chen C."/>
            <person name="Cichocki N."/>
            <person name="Clum A."/>
            <person name="Culley D."/>
            <person name="Crous P.W."/>
            <person name="Fauchery L."/>
            <person name="Girlanda M."/>
            <person name="Hayes R.D."/>
            <person name="Keri Z."/>
            <person name="LaButti K."/>
            <person name="Lipzen A."/>
            <person name="Lombard V."/>
            <person name="Magnuson J."/>
            <person name="Maillard F."/>
            <person name="Murat C."/>
            <person name="Nolan M."/>
            <person name="Ohm R.A."/>
            <person name="Pangilinan J."/>
            <person name="Pereira M.F."/>
            <person name="Perotto S."/>
            <person name="Peter M."/>
            <person name="Pfister S."/>
            <person name="Riley R."/>
            <person name="Sitrit Y."/>
            <person name="Stielow J.B."/>
            <person name="Szollosi G."/>
            <person name="Zifcakova L."/>
            <person name="Stursova M."/>
            <person name="Spatafora J.W."/>
            <person name="Tedersoo L."/>
            <person name="Vaario L.M."/>
            <person name="Yamada A."/>
            <person name="Yan M."/>
            <person name="Wang P."/>
            <person name="Xu J."/>
            <person name="Bruns T."/>
            <person name="Baldrian P."/>
            <person name="Vilgalys R."/>
            <person name="Dunand C."/>
            <person name="Henrissat B."/>
            <person name="Grigoriev I.V."/>
            <person name="Hibbett D."/>
            <person name="Nagy L.G."/>
            <person name="Martin F.M."/>
        </authorList>
    </citation>
    <scope>NUCLEOTIDE SEQUENCE</scope>
    <source>
        <strain evidence="3">UH-Tt-Lm1</strain>
    </source>
</reference>
<accession>A0A9P6H5R6</accession>
<dbReference type="SUPFAM" id="SSF52047">
    <property type="entry name" value="RNI-like"/>
    <property type="match status" value="1"/>
</dbReference>
<dbReference type="EMBL" id="WIUZ02000019">
    <property type="protein sequence ID" value="KAF9779609.1"/>
    <property type="molecule type" value="Genomic_DNA"/>
</dbReference>
<dbReference type="Gene3D" id="3.80.10.10">
    <property type="entry name" value="Ribonuclease Inhibitor"/>
    <property type="match status" value="1"/>
</dbReference>
<dbReference type="Proteomes" id="UP000736335">
    <property type="component" value="Unassembled WGS sequence"/>
</dbReference>
<dbReference type="Pfam" id="PF12937">
    <property type="entry name" value="F-box-like"/>
    <property type="match status" value="1"/>
</dbReference>
<dbReference type="InterPro" id="IPR036047">
    <property type="entry name" value="F-box-like_dom_sf"/>
</dbReference>
<comment type="caution">
    <text evidence="3">The sequence shown here is derived from an EMBL/GenBank/DDBJ whole genome shotgun (WGS) entry which is preliminary data.</text>
</comment>
<evidence type="ECO:0000313" key="4">
    <source>
        <dbReference type="Proteomes" id="UP000736335"/>
    </source>
</evidence>
<feature type="domain" description="F-box" evidence="2">
    <location>
        <begin position="3"/>
        <end position="46"/>
    </location>
</feature>
<gene>
    <name evidence="3" type="ORF">BJ322DRAFT_1214207</name>
</gene>
<evidence type="ECO:0000313" key="3">
    <source>
        <dbReference type="EMBL" id="KAF9779609.1"/>
    </source>
</evidence>
<proteinExistence type="predicted"/>
<dbReference type="CDD" id="cd09917">
    <property type="entry name" value="F-box_SF"/>
    <property type="match status" value="1"/>
</dbReference>
<keyword evidence="4" id="KW-1185">Reference proteome</keyword>
<feature type="region of interest" description="Disordered" evidence="1">
    <location>
        <begin position="304"/>
        <end position="325"/>
    </location>
</feature>
<dbReference type="AlphaFoldDB" id="A0A9P6H5R6"/>
<reference evidence="3" key="2">
    <citation type="submission" date="2020-11" db="EMBL/GenBank/DDBJ databases">
        <authorList>
            <consortium name="DOE Joint Genome Institute"/>
            <person name="Kuo A."/>
            <person name="Miyauchi S."/>
            <person name="Kiss E."/>
            <person name="Drula E."/>
            <person name="Kohler A."/>
            <person name="Sanchez-Garcia M."/>
            <person name="Andreopoulos B."/>
            <person name="Barry K.W."/>
            <person name="Bonito G."/>
            <person name="Buee M."/>
            <person name="Carver A."/>
            <person name="Chen C."/>
            <person name="Cichocki N."/>
            <person name="Clum A."/>
            <person name="Culley D."/>
            <person name="Crous P.W."/>
            <person name="Fauchery L."/>
            <person name="Girlanda M."/>
            <person name="Hayes R."/>
            <person name="Keri Z."/>
            <person name="Labutti K."/>
            <person name="Lipzen A."/>
            <person name="Lombard V."/>
            <person name="Magnuson J."/>
            <person name="Maillard F."/>
            <person name="Morin E."/>
            <person name="Murat C."/>
            <person name="Nolan M."/>
            <person name="Ohm R."/>
            <person name="Pangilinan J."/>
            <person name="Pereira M."/>
            <person name="Perotto S."/>
            <person name="Peter M."/>
            <person name="Riley R."/>
            <person name="Sitrit Y."/>
            <person name="Stielow B."/>
            <person name="Szollosi G."/>
            <person name="Zifcakova L."/>
            <person name="Stursova M."/>
            <person name="Spatafora J.W."/>
            <person name="Tedersoo L."/>
            <person name="Vaario L.-M."/>
            <person name="Yamada A."/>
            <person name="Yan M."/>
            <person name="Wang P."/>
            <person name="Xu J."/>
            <person name="Bruns T."/>
            <person name="Baldrian P."/>
            <person name="Vilgalys R."/>
            <person name="Henrissat B."/>
            <person name="Grigoriev I.V."/>
            <person name="Hibbett D."/>
            <person name="Nagy L.G."/>
            <person name="Martin F.M."/>
        </authorList>
    </citation>
    <scope>NUCLEOTIDE SEQUENCE</scope>
    <source>
        <strain evidence="3">UH-Tt-Lm1</strain>
    </source>
</reference>
<dbReference type="OrthoDB" id="2788229at2759"/>
<dbReference type="InterPro" id="IPR001810">
    <property type="entry name" value="F-box_dom"/>
</dbReference>
<evidence type="ECO:0000259" key="2">
    <source>
        <dbReference type="Pfam" id="PF12937"/>
    </source>
</evidence>
<protein>
    <recommendedName>
        <fullName evidence="2">F-box domain-containing protein</fullName>
    </recommendedName>
</protein>
<dbReference type="SUPFAM" id="SSF81383">
    <property type="entry name" value="F-box domain"/>
    <property type="match status" value="1"/>
</dbReference>
<name>A0A9P6H5R6_9AGAM</name>
<dbReference type="InterPro" id="IPR032675">
    <property type="entry name" value="LRR_dom_sf"/>
</dbReference>
<evidence type="ECO:0000256" key="1">
    <source>
        <dbReference type="SAM" id="MobiDB-lite"/>
    </source>
</evidence>
<organism evidence="3 4">
    <name type="scientific">Thelephora terrestris</name>
    <dbReference type="NCBI Taxonomy" id="56493"/>
    <lineage>
        <taxon>Eukaryota</taxon>
        <taxon>Fungi</taxon>
        <taxon>Dikarya</taxon>
        <taxon>Basidiomycota</taxon>
        <taxon>Agaricomycotina</taxon>
        <taxon>Agaricomycetes</taxon>
        <taxon>Thelephorales</taxon>
        <taxon>Thelephoraceae</taxon>
        <taxon>Thelephora</taxon>
    </lineage>
</organism>
<sequence>MYLPPELIRQILDHLSDDVESLRAMALVSKAWASWCRAHLFKSVHLRPNTAEAWFKNVSHEVDGPASHTRALTLEDRSGVRWINPQCSYLPHLASFSNVRSLSFRHWDATRFNAASLEPHFGHFGKSLRAVRLRFCKFGPAGFFDFLSLLPNVDDLEIGDVYEHPERPDTVPDIPGATPNFHGTLSLGDLYSPWLSEALAMLPLRFSTIEINNRGIYAQDVYQPLFTSCRDTLVTLRLAVTDRLRPDVPLPDVSLTSCNELMEVHVLFDEYMKLYRPLGNLFSSITSQKLRKISLTPLVFVDENSDQETESGNDEGEGEGGDEDEQEALGVVPWDSWDAVLSPLAQQAHNGEGTLTLQLNIFRDLEIDRFLPKFLGHGGLVDLKGNSSAIELP</sequence>